<dbReference type="GeneID" id="19273110"/>
<dbReference type="HOGENOM" id="CLU_010106_0_0_1"/>
<dbReference type="KEGG" id="pfy:PFICI_08097"/>
<dbReference type="InterPro" id="IPR032797">
    <property type="entry name" value="Mod21_N"/>
</dbReference>
<evidence type="ECO:0000256" key="4">
    <source>
        <dbReference type="ARBA" id="ARBA00023212"/>
    </source>
</evidence>
<dbReference type="Pfam" id="PF17681">
    <property type="entry name" value="GCP_N_terminal"/>
    <property type="match status" value="1"/>
</dbReference>
<accession>W3X352</accession>
<keyword evidence="3 5" id="KW-0493">Microtubule</keyword>
<dbReference type="InterPro" id="IPR041470">
    <property type="entry name" value="GCP_N"/>
</dbReference>
<evidence type="ECO:0000313" key="11">
    <source>
        <dbReference type="Proteomes" id="UP000030651"/>
    </source>
</evidence>
<dbReference type="GO" id="GO:0043015">
    <property type="term" value="F:gamma-tubulin binding"/>
    <property type="evidence" value="ECO:0007669"/>
    <property type="project" value="InterPro"/>
</dbReference>
<comment type="similarity">
    <text evidence="1 5">Belongs to the TUBGCP family.</text>
</comment>
<dbReference type="InterPro" id="IPR059169">
    <property type="entry name" value="GCP5_N_ext"/>
</dbReference>
<dbReference type="Proteomes" id="UP000030651">
    <property type="component" value="Unassembled WGS sequence"/>
</dbReference>
<comment type="subcellular location">
    <subcellularLocation>
        <location evidence="5">Cytoplasm</location>
        <location evidence="5">Cytoskeleton</location>
        <location evidence="5">Microtubule organizing center</location>
    </subcellularLocation>
</comment>
<evidence type="ECO:0000256" key="1">
    <source>
        <dbReference type="ARBA" id="ARBA00010337"/>
    </source>
</evidence>
<dbReference type="GO" id="GO:0000278">
    <property type="term" value="P:mitotic cell cycle"/>
    <property type="evidence" value="ECO:0007669"/>
    <property type="project" value="TreeGrafter"/>
</dbReference>
<evidence type="ECO:0000259" key="8">
    <source>
        <dbReference type="Pfam" id="PF14609"/>
    </source>
</evidence>
<feature type="domain" description="Gamma tubulin complex component C-terminal" evidence="7">
    <location>
        <begin position="539"/>
        <end position="851"/>
    </location>
</feature>
<sequence>MAFAARLSAWTEELIDAIVTQQQQHGPKRRKPLRDSSLQKLRHHNFLRTNQFDVEHQLNGLEERFRVLNRDGLADNLRDNLEKLSTISNKFTPDVLHFLLALADRPFENSKLKDLEALRQPEEDPGLQLSWAEIAREDDWAADRELWRKVDFRDDSSEDELVEDSDASEKSASRSPSSVEAQYRRRPTDLLLSPQEVDLNQVRESQSWRIVTTEALSQPDRTEITELHALREVLFMLRGLSNDLFNADCRPAARCKLPHASWKSFQVVLGTWGEFGRNLHVLRRFTRKDQQSPLLQVFRSAIEQRLQILDSQLAKTEAGIVAIRKDTVVSLLKAAEDLRPCLQPLCVLSQIIDKLEKENYPHPFRYLELLFDRIGIAQLEGDSQLYRALGTIFFECFKVYLRPIRQWMQDGVLLPNDSTFFVVQVRAQLPLSQIWSSQFNLRKSSDGALHAPSFLQPAVDKIFATGRSVVVLKNLGKYEINHDTGTEPSFDFDELVTSGNGDYAPFSDVFSSAFEAWMQSKYHSAAARLRQILFDSCRLRSVLSDLHHIYLMMDGSCVDAFAKPLFNNLDLLNIKWHDRLLLTQTFHDAFRAVVDVDRVVVTTAGDVPQDIISARTTVQECLPVIALTYSMNWPLRIIISEESIAHYQALFTLQLQNRRAISTLHRFRLKMDSSSNLNYEQGLYYRMRSRILWFCNCLKTYLANLIIAPLTSQLRHDLDRSEDIDAMASIHTIFTKRVREAACLSSKLNPIRESMLEIMDLAICLEDARQTEAKRQGKESEEALGASSTPMRSSQNPKYTNAAEDEDSSFLDDQERTTNSSPQKPYVEVLADINKEYDRHLQFVSGGLRGAARAAKDDAASKWDLLAEMLEVGLEHNHNSW</sequence>
<dbReference type="GO" id="GO:0031122">
    <property type="term" value="P:cytoplasmic microtubule organization"/>
    <property type="evidence" value="ECO:0007669"/>
    <property type="project" value="TreeGrafter"/>
</dbReference>
<evidence type="ECO:0000259" key="9">
    <source>
        <dbReference type="Pfam" id="PF17681"/>
    </source>
</evidence>
<dbReference type="GO" id="GO:0000922">
    <property type="term" value="C:spindle pole"/>
    <property type="evidence" value="ECO:0007669"/>
    <property type="project" value="InterPro"/>
</dbReference>
<dbReference type="eggNOG" id="KOG4344">
    <property type="taxonomic scope" value="Eukaryota"/>
</dbReference>
<dbReference type="GO" id="GO:0051321">
    <property type="term" value="P:meiotic cell cycle"/>
    <property type="evidence" value="ECO:0007669"/>
    <property type="project" value="TreeGrafter"/>
</dbReference>
<feature type="domain" description="Gamma tubulin complex component protein N-terminal" evidence="9">
    <location>
        <begin position="230"/>
        <end position="535"/>
    </location>
</feature>
<feature type="domain" description="Gamma-Tubulin ring complex non-core subunit mod21 N-terminal" evidence="8">
    <location>
        <begin position="67"/>
        <end position="158"/>
    </location>
</feature>
<dbReference type="Pfam" id="PF14609">
    <property type="entry name" value="GCP5-Mod21_N"/>
    <property type="match status" value="1"/>
</dbReference>
<dbReference type="GO" id="GO:0051225">
    <property type="term" value="P:spindle assembly"/>
    <property type="evidence" value="ECO:0007669"/>
    <property type="project" value="TreeGrafter"/>
</dbReference>
<evidence type="ECO:0000256" key="2">
    <source>
        <dbReference type="ARBA" id="ARBA00022490"/>
    </source>
</evidence>
<dbReference type="Gene3D" id="1.20.120.1900">
    <property type="entry name" value="Gamma-tubulin complex, C-terminal domain"/>
    <property type="match status" value="1"/>
</dbReference>
<dbReference type="RefSeq" id="XP_007834869.1">
    <property type="nucleotide sequence ID" value="XM_007836678.1"/>
</dbReference>
<keyword evidence="2 5" id="KW-0963">Cytoplasm</keyword>
<feature type="compositionally biased region" description="Acidic residues" evidence="6">
    <location>
        <begin position="803"/>
        <end position="812"/>
    </location>
</feature>
<dbReference type="EMBL" id="KI912113">
    <property type="protein sequence ID" value="ETS80568.1"/>
    <property type="molecule type" value="Genomic_DNA"/>
</dbReference>
<dbReference type="GO" id="GO:0007020">
    <property type="term" value="P:microtubule nucleation"/>
    <property type="evidence" value="ECO:0007669"/>
    <property type="project" value="InterPro"/>
</dbReference>
<dbReference type="Pfam" id="PF04130">
    <property type="entry name" value="GCP_C_terminal"/>
    <property type="match status" value="1"/>
</dbReference>
<feature type="region of interest" description="Disordered" evidence="6">
    <location>
        <begin position="774"/>
        <end position="827"/>
    </location>
</feature>
<evidence type="ECO:0000256" key="6">
    <source>
        <dbReference type="SAM" id="MobiDB-lite"/>
    </source>
</evidence>
<dbReference type="PANTHER" id="PTHR19302">
    <property type="entry name" value="GAMMA TUBULIN COMPLEX PROTEIN"/>
    <property type="match status" value="1"/>
</dbReference>
<dbReference type="InParanoid" id="W3X352"/>
<keyword evidence="11" id="KW-1185">Reference proteome</keyword>
<dbReference type="GO" id="GO:0051011">
    <property type="term" value="F:microtubule minus-end binding"/>
    <property type="evidence" value="ECO:0007669"/>
    <property type="project" value="TreeGrafter"/>
</dbReference>
<organism evidence="10 11">
    <name type="scientific">Pestalotiopsis fici (strain W106-1 / CGMCC3.15140)</name>
    <dbReference type="NCBI Taxonomy" id="1229662"/>
    <lineage>
        <taxon>Eukaryota</taxon>
        <taxon>Fungi</taxon>
        <taxon>Dikarya</taxon>
        <taxon>Ascomycota</taxon>
        <taxon>Pezizomycotina</taxon>
        <taxon>Sordariomycetes</taxon>
        <taxon>Xylariomycetidae</taxon>
        <taxon>Amphisphaeriales</taxon>
        <taxon>Sporocadaceae</taxon>
        <taxon>Pestalotiopsis</taxon>
    </lineage>
</organism>
<dbReference type="GO" id="GO:0005874">
    <property type="term" value="C:microtubule"/>
    <property type="evidence" value="ECO:0007669"/>
    <property type="project" value="UniProtKB-KW"/>
</dbReference>
<dbReference type="InterPro" id="IPR007259">
    <property type="entry name" value="GCP"/>
</dbReference>
<dbReference type="PANTHER" id="PTHR19302:SF33">
    <property type="entry name" value="GAMMA-TUBULIN COMPLEX COMPONENT 5"/>
    <property type="match status" value="1"/>
</dbReference>
<dbReference type="CDD" id="cd22572">
    <property type="entry name" value="GCP5_NTD"/>
    <property type="match status" value="1"/>
</dbReference>
<protein>
    <recommendedName>
        <fullName evidence="5">Spindle pole body component</fullName>
    </recommendedName>
</protein>
<evidence type="ECO:0000256" key="3">
    <source>
        <dbReference type="ARBA" id="ARBA00022701"/>
    </source>
</evidence>
<dbReference type="OMA" id="RTNQFEV"/>
<dbReference type="GO" id="GO:0000930">
    <property type="term" value="C:gamma-tubulin complex"/>
    <property type="evidence" value="ECO:0007669"/>
    <property type="project" value="UniProtKB-ARBA"/>
</dbReference>
<evidence type="ECO:0000313" key="10">
    <source>
        <dbReference type="EMBL" id="ETS80568.1"/>
    </source>
</evidence>
<gene>
    <name evidence="10" type="ORF">PFICI_08097</name>
</gene>
<dbReference type="OrthoDB" id="66546at2759"/>
<proteinExistence type="inferred from homology"/>
<dbReference type="GO" id="GO:0005816">
    <property type="term" value="C:spindle pole body"/>
    <property type="evidence" value="ECO:0007669"/>
    <property type="project" value="UniProtKB-ARBA"/>
</dbReference>
<keyword evidence="4 5" id="KW-0206">Cytoskeleton</keyword>
<feature type="region of interest" description="Disordered" evidence="6">
    <location>
        <begin position="158"/>
        <end position="185"/>
    </location>
</feature>
<name>W3X352_PESFW</name>
<evidence type="ECO:0000259" key="7">
    <source>
        <dbReference type="Pfam" id="PF04130"/>
    </source>
</evidence>
<evidence type="ECO:0000256" key="5">
    <source>
        <dbReference type="RuleBase" id="RU363050"/>
    </source>
</evidence>
<reference evidence="11" key="1">
    <citation type="journal article" date="2015" name="BMC Genomics">
        <title>Genomic and transcriptomic analysis of the endophytic fungus Pestalotiopsis fici reveals its lifestyle and high potential for synthesis of natural products.</title>
        <authorList>
            <person name="Wang X."/>
            <person name="Zhang X."/>
            <person name="Liu L."/>
            <person name="Xiang M."/>
            <person name="Wang W."/>
            <person name="Sun X."/>
            <person name="Che Y."/>
            <person name="Guo L."/>
            <person name="Liu G."/>
            <person name="Guo L."/>
            <person name="Wang C."/>
            <person name="Yin W.B."/>
            <person name="Stadler M."/>
            <person name="Zhang X."/>
            <person name="Liu X."/>
        </authorList>
    </citation>
    <scope>NUCLEOTIDE SEQUENCE [LARGE SCALE GENOMIC DNA]</scope>
    <source>
        <strain evidence="11">W106-1 / CGMCC3.15140</strain>
    </source>
</reference>
<dbReference type="InterPro" id="IPR040457">
    <property type="entry name" value="GCP_C"/>
</dbReference>
<feature type="compositionally biased region" description="Polar residues" evidence="6">
    <location>
        <begin position="786"/>
        <end position="799"/>
    </location>
</feature>
<dbReference type="InterPro" id="IPR042241">
    <property type="entry name" value="GCP_C_sf"/>
</dbReference>
<dbReference type="AlphaFoldDB" id="W3X352"/>
<dbReference type="STRING" id="1229662.W3X352"/>